<comment type="caution">
    <text evidence="7">The sequence shown here is derived from an EMBL/GenBank/DDBJ whole genome shotgun (WGS) entry which is preliminary data.</text>
</comment>
<evidence type="ECO:0000259" key="6">
    <source>
        <dbReference type="PROSITE" id="PS50600"/>
    </source>
</evidence>
<dbReference type="Gene3D" id="3.40.395.10">
    <property type="entry name" value="Adenoviral Proteinase, Chain A"/>
    <property type="match status" value="1"/>
</dbReference>
<keyword evidence="2" id="KW-0645">Protease</keyword>
<accession>A0ABN8RCV2</accession>
<sequence length="243" mass="27088">MGVQFSGSENEDLNQNDSDDQDSSSLCKGSNSTSSADEDETSEEKGDFFSNASRNSHHPYKEGSSESSKEDSKNHDEEGDSSEEEDKWLSNFIIDEYLRLIQVTCAANNSLAVETLPWELFERAVGSLPVHRLLKGRSPLLLQDVVLVPCNTPESEHWTLLAVLPKEKSVVVLDSMPSNHIKHTSLDAISKMCGLLKEINSNVDLNQCKLIVNKKGDVPEQTNDYDCGVFTCLYARCLQGWLW</sequence>
<dbReference type="InterPro" id="IPR038765">
    <property type="entry name" value="Papain-like_cys_pep_sf"/>
</dbReference>
<keyword evidence="4" id="KW-0788">Thiol protease</keyword>
<evidence type="ECO:0000313" key="7">
    <source>
        <dbReference type="EMBL" id="CAH3176847.1"/>
    </source>
</evidence>
<evidence type="ECO:0000313" key="8">
    <source>
        <dbReference type="Proteomes" id="UP001159405"/>
    </source>
</evidence>
<evidence type="ECO:0000256" key="5">
    <source>
        <dbReference type="SAM" id="MobiDB-lite"/>
    </source>
</evidence>
<name>A0ABN8RCV2_9CNID</name>
<dbReference type="Pfam" id="PF02902">
    <property type="entry name" value="Peptidase_C48"/>
    <property type="match status" value="1"/>
</dbReference>
<protein>
    <recommendedName>
        <fullName evidence="6">Ubiquitin-like protease family profile domain-containing protein</fullName>
    </recommendedName>
</protein>
<feature type="domain" description="Ubiquitin-like protease family profile" evidence="6">
    <location>
        <begin position="65"/>
        <end position="238"/>
    </location>
</feature>
<keyword evidence="3" id="KW-0378">Hydrolase</keyword>
<proteinExistence type="inferred from homology"/>
<evidence type="ECO:0000256" key="1">
    <source>
        <dbReference type="ARBA" id="ARBA00005234"/>
    </source>
</evidence>
<feature type="compositionally biased region" description="Acidic residues" evidence="5">
    <location>
        <begin position="9"/>
        <end position="22"/>
    </location>
</feature>
<evidence type="ECO:0000256" key="2">
    <source>
        <dbReference type="ARBA" id="ARBA00022670"/>
    </source>
</evidence>
<dbReference type="Proteomes" id="UP001159405">
    <property type="component" value="Unassembled WGS sequence"/>
</dbReference>
<dbReference type="EMBL" id="CALNXK010000217">
    <property type="protein sequence ID" value="CAH3176847.1"/>
    <property type="molecule type" value="Genomic_DNA"/>
</dbReference>
<comment type="similarity">
    <text evidence="1">Belongs to the peptidase C48 family.</text>
</comment>
<dbReference type="PANTHER" id="PTHR12606:SF141">
    <property type="entry name" value="GH15225P-RELATED"/>
    <property type="match status" value="1"/>
</dbReference>
<gene>
    <name evidence="7" type="ORF">PLOB_00018492</name>
</gene>
<feature type="region of interest" description="Disordered" evidence="5">
    <location>
        <begin position="1"/>
        <end position="85"/>
    </location>
</feature>
<evidence type="ECO:0000256" key="4">
    <source>
        <dbReference type="ARBA" id="ARBA00022807"/>
    </source>
</evidence>
<dbReference type="SUPFAM" id="SSF54001">
    <property type="entry name" value="Cysteine proteinases"/>
    <property type="match status" value="1"/>
</dbReference>
<reference evidence="7 8" key="1">
    <citation type="submission" date="2022-05" db="EMBL/GenBank/DDBJ databases">
        <authorList>
            <consortium name="Genoscope - CEA"/>
            <person name="William W."/>
        </authorList>
    </citation>
    <scope>NUCLEOTIDE SEQUENCE [LARGE SCALE GENOMIC DNA]</scope>
</reference>
<feature type="compositionally biased region" description="Basic and acidic residues" evidence="5">
    <location>
        <begin position="59"/>
        <end position="76"/>
    </location>
</feature>
<organism evidence="7 8">
    <name type="scientific">Porites lobata</name>
    <dbReference type="NCBI Taxonomy" id="104759"/>
    <lineage>
        <taxon>Eukaryota</taxon>
        <taxon>Metazoa</taxon>
        <taxon>Cnidaria</taxon>
        <taxon>Anthozoa</taxon>
        <taxon>Hexacorallia</taxon>
        <taxon>Scleractinia</taxon>
        <taxon>Fungiina</taxon>
        <taxon>Poritidae</taxon>
        <taxon>Porites</taxon>
    </lineage>
</organism>
<dbReference type="PROSITE" id="PS50600">
    <property type="entry name" value="ULP_PROTEASE"/>
    <property type="match status" value="1"/>
</dbReference>
<evidence type="ECO:0000256" key="3">
    <source>
        <dbReference type="ARBA" id="ARBA00022801"/>
    </source>
</evidence>
<dbReference type="PANTHER" id="PTHR12606">
    <property type="entry name" value="SENTRIN/SUMO-SPECIFIC PROTEASE"/>
    <property type="match status" value="1"/>
</dbReference>
<dbReference type="InterPro" id="IPR003653">
    <property type="entry name" value="Peptidase_C48_C"/>
</dbReference>
<keyword evidence="8" id="KW-1185">Reference proteome</keyword>